<evidence type="ECO:0008006" key="3">
    <source>
        <dbReference type="Google" id="ProtNLM"/>
    </source>
</evidence>
<proteinExistence type="predicted"/>
<evidence type="ECO:0000313" key="2">
    <source>
        <dbReference type="Proteomes" id="UP000198891"/>
    </source>
</evidence>
<accession>A0A1H3S4E0</accession>
<gene>
    <name evidence="1" type="ORF">SAMN05216554_3305</name>
</gene>
<dbReference type="AlphaFoldDB" id="A0A1H3S4E0"/>
<keyword evidence="2" id="KW-1185">Reference proteome</keyword>
<protein>
    <recommendedName>
        <fullName evidence="3">Nucleoside 2-deoxyribosyltransferase</fullName>
    </recommendedName>
</protein>
<dbReference type="STRING" id="381665.SAMN05216554_3305"/>
<dbReference type="EMBL" id="FNPZ01000003">
    <property type="protein sequence ID" value="SDZ32896.1"/>
    <property type="molecule type" value="Genomic_DNA"/>
</dbReference>
<reference evidence="1 2" key="1">
    <citation type="submission" date="2016-10" db="EMBL/GenBank/DDBJ databases">
        <authorList>
            <person name="de Groot N.N."/>
        </authorList>
    </citation>
    <scope>NUCLEOTIDE SEQUENCE [LARGE SCALE GENOMIC DNA]</scope>
    <source>
        <strain evidence="1 2">CGMCC 4.3491</strain>
    </source>
</reference>
<name>A0A1H3S4E0_9MICO</name>
<dbReference type="OrthoDB" id="5180013at2"/>
<sequence>MTDPMTLESRILRCFVIGPIGSKFAPIGDPARDIYEDALDVFEKVVRPACVAFGLDPVRADQIAATGEITEQVFRRLRDDEVVIADLSGGNPNVMYELGLRHTKPLLTIQIGEYGQLPFDISAIRTIQFSRSERGLIDARKELERALSIGLAEGSGEVSATRLWNERSAGGASFLEIEEPPTAESEAELYDPELEGDGFIERIAAFELVVPSVVATTANIGEVVEGMGQLAVLSSADMQSANNSGATAQQRLGVIAKFATELQPKANELDGLTLEFEEQMANVDAQLSGVLAYLDEHPEMVNDDTGDFFDSIGGLARSTREAMENFGQFKSSLDALAGMSKMLRKPARDVSNAVHRMIKSAQLADNWETAIVGIRQKLLAKQSEDL</sequence>
<dbReference type="Proteomes" id="UP000198891">
    <property type="component" value="Unassembled WGS sequence"/>
</dbReference>
<dbReference type="RefSeq" id="WP_092555730.1">
    <property type="nucleotide sequence ID" value="NZ_FNPZ01000003.1"/>
</dbReference>
<organism evidence="1 2">
    <name type="scientific">Herbiconiux ginsengi</name>
    <dbReference type="NCBI Taxonomy" id="381665"/>
    <lineage>
        <taxon>Bacteria</taxon>
        <taxon>Bacillati</taxon>
        <taxon>Actinomycetota</taxon>
        <taxon>Actinomycetes</taxon>
        <taxon>Micrococcales</taxon>
        <taxon>Microbacteriaceae</taxon>
        <taxon>Herbiconiux</taxon>
    </lineage>
</organism>
<evidence type="ECO:0000313" key="1">
    <source>
        <dbReference type="EMBL" id="SDZ32896.1"/>
    </source>
</evidence>